<dbReference type="Proteomes" id="UP001610335">
    <property type="component" value="Unassembled WGS sequence"/>
</dbReference>
<protein>
    <submittedName>
        <fullName evidence="1">Uncharacterized protein</fullName>
    </submittedName>
</protein>
<reference evidence="1 2" key="1">
    <citation type="submission" date="2024-07" db="EMBL/GenBank/DDBJ databases">
        <title>Section-level genome sequencing and comparative genomics of Aspergillus sections Usti and Cavernicolus.</title>
        <authorList>
            <consortium name="Lawrence Berkeley National Laboratory"/>
            <person name="Nybo J.L."/>
            <person name="Vesth T.C."/>
            <person name="Theobald S."/>
            <person name="Frisvad J.C."/>
            <person name="Larsen T.O."/>
            <person name="Kjaerboelling I."/>
            <person name="Rothschild-Mancinelli K."/>
            <person name="Lyhne E.K."/>
            <person name="Kogle M.E."/>
            <person name="Barry K."/>
            <person name="Clum A."/>
            <person name="Na H."/>
            <person name="Ledsgaard L."/>
            <person name="Lin J."/>
            <person name="Lipzen A."/>
            <person name="Kuo A."/>
            <person name="Riley R."/>
            <person name="Mondo S."/>
            <person name="LaButti K."/>
            <person name="Haridas S."/>
            <person name="Pangalinan J."/>
            <person name="Salamov A.A."/>
            <person name="Simmons B.A."/>
            <person name="Magnuson J.K."/>
            <person name="Chen J."/>
            <person name="Drula E."/>
            <person name="Henrissat B."/>
            <person name="Wiebenga A."/>
            <person name="Lubbers R.J."/>
            <person name="Gomes A.C."/>
            <person name="Makela M.R."/>
            <person name="Stajich J."/>
            <person name="Grigoriev I.V."/>
            <person name="Mortensen U.H."/>
            <person name="De vries R.P."/>
            <person name="Baker S.E."/>
            <person name="Andersen M.R."/>
        </authorList>
    </citation>
    <scope>NUCLEOTIDE SEQUENCE [LARGE SCALE GENOMIC DNA]</scope>
    <source>
        <strain evidence="1 2">CBS 600.67</strain>
    </source>
</reference>
<comment type="caution">
    <text evidence="1">The sequence shown here is derived from an EMBL/GenBank/DDBJ whole genome shotgun (WGS) entry which is preliminary data.</text>
</comment>
<name>A0ABR4HPQ7_9EURO</name>
<dbReference type="EMBL" id="JBFXLS010000092">
    <property type="protein sequence ID" value="KAL2817461.1"/>
    <property type="molecule type" value="Genomic_DNA"/>
</dbReference>
<sequence length="269" mass="30200">MIAAKGGLDSRVCIQSSAWFVFCTRDDACTRSPCHGVAAAPLLFSLLTNRSICTHQILIHTPFLARYRRNSIEYTQYKVSPYSRQLLYLSLVDCLPLLSTGPPYESGLRTKIKWPKIRNPWKDLATRPSFSCLLHGSQDFLKEIPPQDSNPMNCPNDEIRRICSVTMTETPLLDQGDTNNDTRVQHLFIQKSWTRTPIVPTINKGSMFASACSHPKFEPSANLGRLTNLILQAFKKSESVSEKRTEGKPCLPVCNFPSPTQHALLCTLS</sequence>
<keyword evidence="2" id="KW-1185">Reference proteome</keyword>
<evidence type="ECO:0000313" key="2">
    <source>
        <dbReference type="Proteomes" id="UP001610335"/>
    </source>
</evidence>
<feature type="non-terminal residue" evidence="1">
    <location>
        <position position="269"/>
    </location>
</feature>
<gene>
    <name evidence="1" type="ORF">BDW59DRAFT_152687</name>
</gene>
<accession>A0ABR4HPQ7</accession>
<evidence type="ECO:0000313" key="1">
    <source>
        <dbReference type="EMBL" id="KAL2817461.1"/>
    </source>
</evidence>
<proteinExistence type="predicted"/>
<organism evidence="1 2">
    <name type="scientific">Aspergillus cavernicola</name>
    <dbReference type="NCBI Taxonomy" id="176166"/>
    <lineage>
        <taxon>Eukaryota</taxon>
        <taxon>Fungi</taxon>
        <taxon>Dikarya</taxon>
        <taxon>Ascomycota</taxon>
        <taxon>Pezizomycotina</taxon>
        <taxon>Eurotiomycetes</taxon>
        <taxon>Eurotiomycetidae</taxon>
        <taxon>Eurotiales</taxon>
        <taxon>Aspergillaceae</taxon>
        <taxon>Aspergillus</taxon>
        <taxon>Aspergillus subgen. Nidulantes</taxon>
    </lineage>
</organism>